<dbReference type="PANTHER" id="PTHR34295">
    <property type="entry name" value="BIOTIN TRANSPORTER BIOY"/>
    <property type="match status" value="1"/>
</dbReference>
<dbReference type="GO" id="GO:0015225">
    <property type="term" value="F:biotin transmembrane transporter activity"/>
    <property type="evidence" value="ECO:0007669"/>
    <property type="project" value="UniProtKB-UniRule"/>
</dbReference>
<dbReference type="EMBL" id="CP002480">
    <property type="protein sequence ID" value="ADW68684.1"/>
    <property type="molecule type" value="Genomic_DNA"/>
</dbReference>
<feature type="transmembrane region" description="Helical" evidence="3">
    <location>
        <begin position="174"/>
        <end position="192"/>
    </location>
</feature>
<keyword evidence="3" id="KW-1133">Transmembrane helix</keyword>
<feature type="transmembrane region" description="Helical" evidence="3">
    <location>
        <begin position="60"/>
        <end position="80"/>
    </location>
</feature>
<dbReference type="OrthoDB" id="9803495at2"/>
<dbReference type="PaxDb" id="1198114-AciX9_1632"/>
<evidence type="ECO:0000256" key="1">
    <source>
        <dbReference type="ARBA" id="ARBA00010692"/>
    </source>
</evidence>
<comment type="subcellular location">
    <subcellularLocation>
        <location evidence="2">Cell membrane</location>
        <topology evidence="2">Multi-pass membrane protein</topology>
    </subcellularLocation>
</comment>
<dbReference type="PANTHER" id="PTHR34295:SF1">
    <property type="entry name" value="BIOTIN TRANSPORTER BIOY"/>
    <property type="match status" value="1"/>
</dbReference>
<feature type="transmembrane region" description="Helical" evidence="3">
    <location>
        <begin position="26"/>
        <end position="48"/>
    </location>
</feature>
<dbReference type="PIRSF" id="PIRSF016661">
    <property type="entry name" value="BioY"/>
    <property type="match status" value="1"/>
</dbReference>
<dbReference type="AlphaFoldDB" id="E8WY57"/>
<dbReference type="HOGENOM" id="CLU_077931_2_3_0"/>
<proteinExistence type="inferred from homology"/>
<keyword evidence="2" id="KW-0813">Transport</keyword>
<dbReference type="STRING" id="1198114.AciX9_1632"/>
<keyword evidence="2" id="KW-1003">Cell membrane</keyword>
<dbReference type="GO" id="GO:0005886">
    <property type="term" value="C:plasma membrane"/>
    <property type="evidence" value="ECO:0007669"/>
    <property type="project" value="UniProtKB-SubCell"/>
</dbReference>
<accession>E8WY57</accession>
<dbReference type="RefSeq" id="WP_013580003.1">
    <property type="nucleotide sequence ID" value="NC_015064.1"/>
</dbReference>
<dbReference type="Gene3D" id="1.10.1760.20">
    <property type="match status" value="1"/>
</dbReference>
<protein>
    <recommendedName>
        <fullName evidence="2">Biotin transporter</fullName>
    </recommendedName>
</protein>
<keyword evidence="5" id="KW-1185">Reference proteome</keyword>
<keyword evidence="2 3" id="KW-0472">Membrane</keyword>
<dbReference type="eggNOG" id="COG1268">
    <property type="taxonomic scope" value="Bacteria"/>
</dbReference>
<evidence type="ECO:0000313" key="4">
    <source>
        <dbReference type="EMBL" id="ADW68684.1"/>
    </source>
</evidence>
<keyword evidence="3" id="KW-0812">Transmembrane</keyword>
<gene>
    <name evidence="4" type="ordered locus">AciX9_1632</name>
</gene>
<dbReference type="InterPro" id="IPR003784">
    <property type="entry name" value="BioY"/>
</dbReference>
<dbReference type="Pfam" id="PF02632">
    <property type="entry name" value="BioY"/>
    <property type="match status" value="1"/>
</dbReference>
<evidence type="ECO:0000256" key="3">
    <source>
        <dbReference type="SAM" id="Phobius"/>
    </source>
</evidence>
<organism evidence="5">
    <name type="scientific">Granulicella tundricola (strain ATCC BAA-1859 / DSM 23138 / MP5ACTX9)</name>
    <dbReference type="NCBI Taxonomy" id="1198114"/>
    <lineage>
        <taxon>Bacteria</taxon>
        <taxon>Pseudomonadati</taxon>
        <taxon>Acidobacteriota</taxon>
        <taxon>Terriglobia</taxon>
        <taxon>Terriglobales</taxon>
        <taxon>Acidobacteriaceae</taxon>
        <taxon>Granulicella</taxon>
    </lineage>
</organism>
<sequence length="198" mass="19990">MQTAHPIQAAAPVSFVPRNATLVDKAILAVAGSVFVAICAHVSVPLWFTPVPLTLGNMAVILVGLCLGPSTAFAAMVLYLCEGAMGMPVFNPGGPAGMAHLMGPNAGYLFAYPVAAAVAGYLAKAISLRGSKYVAGIVGSVAGTALVIACGVSWLASLLHLNAAMAFKLGAAPFLPGEVIKVAAAAGIYSAIARWRKA</sequence>
<name>E8WY57_GRATM</name>
<dbReference type="KEGG" id="acm:AciX9_1632"/>
<feature type="transmembrane region" description="Helical" evidence="3">
    <location>
        <begin position="106"/>
        <end position="126"/>
    </location>
</feature>
<feature type="transmembrane region" description="Helical" evidence="3">
    <location>
        <begin position="133"/>
        <end position="154"/>
    </location>
</feature>
<evidence type="ECO:0000313" key="5">
    <source>
        <dbReference type="Proteomes" id="UP000000343"/>
    </source>
</evidence>
<dbReference type="Proteomes" id="UP000000343">
    <property type="component" value="Chromosome"/>
</dbReference>
<reference evidence="5" key="1">
    <citation type="submission" date="2011-01" db="EMBL/GenBank/DDBJ databases">
        <title>Complete sequence of chromosome of Acidobacterium sp. MP5ACTX9.</title>
        <authorList>
            <consortium name="US DOE Joint Genome Institute"/>
            <person name="Lucas S."/>
            <person name="Copeland A."/>
            <person name="Lapidus A."/>
            <person name="Cheng J.-F."/>
            <person name="Goodwin L."/>
            <person name="Pitluck S."/>
            <person name="Teshima H."/>
            <person name="Detter J.C."/>
            <person name="Han C."/>
            <person name="Tapia R."/>
            <person name="Land M."/>
            <person name="Hauser L."/>
            <person name="Kyrpides N."/>
            <person name="Ivanova N."/>
            <person name="Ovchinnikova G."/>
            <person name="Pagani I."/>
            <person name="Rawat S.R."/>
            <person name="Mannisto M."/>
            <person name="Haggblom M.M."/>
            <person name="Woyke T."/>
        </authorList>
    </citation>
    <scope>NUCLEOTIDE SEQUENCE [LARGE SCALE GENOMIC DNA]</scope>
    <source>
        <strain evidence="5">MP5ACTX9</strain>
    </source>
</reference>
<comment type="similarity">
    <text evidence="1 2">Belongs to the BioY family.</text>
</comment>
<evidence type="ECO:0000256" key="2">
    <source>
        <dbReference type="PIRNR" id="PIRNR016661"/>
    </source>
</evidence>